<evidence type="ECO:0000256" key="1">
    <source>
        <dbReference type="SAM" id="MobiDB-lite"/>
    </source>
</evidence>
<gene>
    <name evidence="2" type="ORF">HJG60_011874</name>
</gene>
<evidence type="ECO:0000313" key="3">
    <source>
        <dbReference type="Proteomes" id="UP000664940"/>
    </source>
</evidence>
<organism evidence="2 3">
    <name type="scientific">Phyllostomus discolor</name>
    <name type="common">pale spear-nosed bat</name>
    <dbReference type="NCBI Taxonomy" id="89673"/>
    <lineage>
        <taxon>Eukaryota</taxon>
        <taxon>Metazoa</taxon>
        <taxon>Chordata</taxon>
        <taxon>Craniata</taxon>
        <taxon>Vertebrata</taxon>
        <taxon>Euteleostomi</taxon>
        <taxon>Mammalia</taxon>
        <taxon>Eutheria</taxon>
        <taxon>Laurasiatheria</taxon>
        <taxon>Chiroptera</taxon>
        <taxon>Yangochiroptera</taxon>
        <taxon>Phyllostomidae</taxon>
        <taxon>Phyllostominae</taxon>
        <taxon>Phyllostomus</taxon>
    </lineage>
</organism>
<proteinExistence type="predicted"/>
<dbReference type="Proteomes" id="UP000664940">
    <property type="component" value="Unassembled WGS sequence"/>
</dbReference>
<name>A0A833ZJ42_9CHIR</name>
<feature type="region of interest" description="Disordered" evidence="1">
    <location>
        <begin position="73"/>
        <end position="124"/>
    </location>
</feature>
<reference evidence="2 3" key="1">
    <citation type="journal article" date="2020" name="Nature">
        <title>Six reference-quality genomes reveal evolution of bat adaptations.</title>
        <authorList>
            <person name="Jebb D."/>
            <person name="Huang Z."/>
            <person name="Pippel M."/>
            <person name="Hughes G.M."/>
            <person name="Lavrichenko K."/>
            <person name="Devanna P."/>
            <person name="Winkler S."/>
            <person name="Jermiin L.S."/>
            <person name="Skirmuntt E.C."/>
            <person name="Katzourakis A."/>
            <person name="Burkitt-Gray L."/>
            <person name="Ray D.A."/>
            <person name="Sullivan K.A.M."/>
            <person name="Roscito J.G."/>
            <person name="Kirilenko B.M."/>
            <person name="Davalos L.M."/>
            <person name="Corthals A.P."/>
            <person name="Power M.L."/>
            <person name="Jones G."/>
            <person name="Ransome R.D."/>
            <person name="Dechmann D.K.N."/>
            <person name="Locatelli A.G."/>
            <person name="Puechmaille S.J."/>
            <person name="Fedrigo O."/>
            <person name="Jarvis E.D."/>
            <person name="Hiller M."/>
            <person name="Vernes S.C."/>
            <person name="Myers E.W."/>
            <person name="Teeling E.C."/>
        </authorList>
    </citation>
    <scope>NUCLEOTIDE SEQUENCE [LARGE SCALE GENOMIC DNA]</scope>
    <source>
        <strain evidence="2">Bat1K_MPI-CBG_1</strain>
    </source>
</reference>
<dbReference type="AlphaFoldDB" id="A0A833ZJ42"/>
<sequence>MNSVIKSCYSLKVPRSPRAEPTRCTISILEKKGETPQILSLPEPPSSKVQEPKEIFYFGETYLGIPSRLKKRRGDDDNISLPSFSAPPSNTHRPSPPCPLQWPRRKGQLRPGGSNGKDGDRPRAHRRLTAAWPFLWPLRQTWVLVLPLPPPSCVTKSLGLFRCPLWVGGGGTGSSSIQRACVQCLVPRKGHGEPNAQGQFCFPSGALWARCWNLSCSWLPGDDKSPKWLESQLHGKCIALLLQKLLKTSFDSIRPFCTLPLHSLQTFTSVLASLHLSASTHFPEPYQEARNRISLLRGLCQRPRSGRWRAGSALASPRGRPQK</sequence>
<protein>
    <submittedName>
        <fullName evidence="2">Uncharacterized protein</fullName>
    </submittedName>
</protein>
<comment type="caution">
    <text evidence="2">The sequence shown here is derived from an EMBL/GenBank/DDBJ whole genome shotgun (WGS) entry which is preliminary data.</text>
</comment>
<accession>A0A833ZJ42</accession>
<feature type="compositionally biased region" description="Polar residues" evidence="1">
    <location>
        <begin position="80"/>
        <end position="93"/>
    </location>
</feature>
<dbReference type="EMBL" id="JABVXQ010000008">
    <property type="protein sequence ID" value="KAF6094779.1"/>
    <property type="molecule type" value="Genomic_DNA"/>
</dbReference>
<evidence type="ECO:0000313" key="2">
    <source>
        <dbReference type="EMBL" id="KAF6094779.1"/>
    </source>
</evidence>